<accession>A0A2P6FE48</accession>
<comment type="caution">
    <text evidence="1">The sequence shown here is derived from an EMBL/GenBank/DDBJ whole genome shotgun (WGS) entry which is preliminary data.</text>
</comment>
<dbReference type="RefSeq" id="WP_052443513.1">
    <property type="nucleotide sequence ID" value="NZ_CM020866.1"/>
</dbReference>
<name>A0A2P6FE48_9MOLU</name>
<organism evidence="1 2">
    <name type="scientific">Spiroplasma poulsonii</name>
    <dbReference type="NCBI Taxonomy" id="2138"/>
    <lineage>
        <taxon>Bacteria</taxon>
        <taxon>Bacillati</taxon>
        <taxon>Mycoplasmatota</taxon>
        <taxon>Mollicutes</taxon>
        <taxon>Entomoplasmatales</taxon>
        <taxon>Spiroplasmataceae</taxon>
        <taxon>Spiroplasma</taxon>
    </lineage>
</organism>
<keyword evidence="2" id="KW-1185">Reference proteome</keyword>
<dbReference type="EMBL" id="JTLV02000001">
    <property type="protein sequence ID" value="PQM31729.1"/>
    <property type="molecule type" value="Genomic_DNA"/>
</dbReference>
<dbReference type="STRING" id="2138.SMSRO_v1c15060"/>
<evidence type="ECO:0000313" key="2">
    <source>
        <dbReference type="Proteomes" id="UP000031565"/>
    </source>
</evidence>
<proteinExistence type="predicted"/>
<dbReference type="Proteomes" id="UP000031565">
    <property type="component" value="Unassembled WGS sequence"/>
</dbReference>
<protein>
    <submittedName>
        <fullName evidence="1">Uncharacterized protein</fullName>
    </submittedName>
</protein>
<evidence type="ECO:0000313" key="1">
    <source>
        <dbReference type="EMBL" id="PQM31729.1"/>
    </source>
</evidence>
<sequence>MSTNELLETVEGGILAGSLGTAVKTLGISLAIGAAIYGGYYTYQHWDSVKHFVSEALTTTGHYVSSATDYLKGWWPFK</sequence>
<reference evidence="1 2" key="1">
    <citation type="journal article" date="2015" name="MBio">
        <title>Genome sequence of the Drosophila melanogaster male-killing Spiroplasma strain MSRO endosymbiont.</title>
        <authorList>
            <person name="Paredes J.C."/>
            <person name="Herren J.K."/>
            <person name="Schupfer F."/>
            <person name="Marin R."/>
            <person name="Claverol S."/>
            <person name="Kuo C.H."/>
            <person name="Lemaitre B."/>
            <person name="Beven L."/>
        </authorList>
    </citation>
    <scope>NUCLEOTIDE SEQUENCE [LARGE SCALE GENOMIC DNA]</scope>
    <source>
        <strain evidence="1 2">MSRO</strain>
    </source>
</reference>
<gene>
    <name evidence="1" type="ORF">SMSRO_SF015800</name>
</gene>
<dbReference type="AlphaFoldDB" id="A0A2P6FE48"/>